<comment type="similarity">
    <text evidence="7">Belongs to the binding-protein-dependent transport system permease family.</text>
</comment>
<dbReference type="RefSeq" id="WP_183938784.1">
    <property type="nucleotide sequence ID" value="NZ_JACHBI010000008.1"/>
</dbReference>
<accession>A0A7W9D328</accession>
<dbReference type="GO" id="GO:0055085">
    <property type="term" value="P:transmembrane transport"/>
    <property type="evidence" value="ECO:0007669"/>
    <property type="project" value="InterPro"/>
</dbReference>
<dbReference type="Proteomes" id="UP000549882">
    <property type="component" value="Unassembled WGS sequence"/>
</dbReference>
<dbReference type="SUPFAM" id="SSF160964">
    <property type="entry name" value="MalF N-terminal region-like"/>
    <property type="match status" value="1"/>
</dbReference>
<evidence type="ECO:0000259" key="8">
    <source>
        <dbReference type="PROSITE" id="PS50928"/>
    </source>
</evidence>
<evidence type="ECO:0000256" key="7">
    <source>
        <dbReference type="RuleBase" id="RU363032"/>
    </source>
</evidence>
<dbReference type="PANTHER" id="PTHR30193">
    <property type="entry name" value="ABC TRANSPORTER PERMEASE PROTEIN"/>
    <property type="match status" value="1"/>
</dbReference>
<feature type="transmembrane region" description="Helical" evidence="7">
    <location>
        <begin position="22"/>
        <end position="48"/>
    </location>
</feature>
<proteinExistence type="inferred from homology"/>
<evidence type="ECO:0000256" key="1">
    <source>
        <dbReference type="ARBA" id="ARBA00004651"/>
    </source>
</evidence>
<feature type="transmembrane region" description="Helical" evidence="7">
    <location>
        <begin position="82"/>
        <end position="103"/>
    </location>
</feature>
<keyword evidence="3" id="KW-1003">Cell membrane</keyword>
<feature type="domain" description="ABC transmembrane type-1" evidence="8">
    <location>
        <begin position="77"/>
        <end position="293"/>
    </location>
</feature>
<comment type="subcellular location">
    <subcellularLocation>
        <location evidence="1 7">Cell membrane</location>
        <topology evidence="1 7">Multi-pass membrane protein</topology>
    </subcellularLocation>
</comment>
<protein>
    <submittedName>
        <fullName evidence="9">Multiple sugar transport system permease protein</fullName>
    </submittedName>
</protein>
<evidence type="ECO:0000256" key="4">
    <source>
        <dbReference type="ARBA" id="ARBA00022692"/>
    </source>
</evidence>
<keyword evidence="6 7" id="KW-0472">Membrane</keyword>
<keyword evidence="4 7" id="KW-0812">Transmembrane</keyword>
<name>A0A7W9D328_9HYPH</name>
<dbReference type="InterPro" id="IPR035906">
    <property type="entry name" value="MetI-like_sf"/>
</dbReference>
<sequence length="302" mass="33767">MGTPSTAQPTFWKRNQQALAPWLFLAPGVLMFLVYVIVPVFQSVWISFHDWDGLGPKTWIGLGNYVELFSDDAFYTSLENNVIWLVLYLLAVPAGLAAALFLNQTVAGIRLYKSLFFFPFVISQVVVGLIFTWFYAPNFGLLSALLNALTGTQIAVLADERLVTYGIIAAGLWPQIAYCMILYLTGLNNINPEQIEAGRMDGAKGWHLFWNIVLPQLRPATFIAVVVTVIGALRSFDLVSVMTAGGPYGSSRVLSYYMYEQALSEYGFRMGYGAAIAVVLFLIMMIFIAFFLIRMLRQERNS</sequence>
<keyword evidence="10" id="KW-1185">Reference proteome</keyword>
<feature type="transmembrane region" description="Helical" evidence="7">
    <location>
        <begin position="208"/>
        <end position="233"/>
    </location>
</feature>
<organism evidence="9 10">
    <name type="scientific">Rhizobium paranaense</name>
    <dbReference type="NCBI Taxonomy" id="1650438"/>
    <lineage>
        <taxon>Bacteria</taxon>
        <taxon>Pseudomonadati</taxon>
        <taxon>Pseudomonadota</taxon>
        <taxon>Alphaproteobacteria</taxon>
        <taxon>Hyphomicrobiales</taxon>
        <taxon>Rhizobiaceae</taxon>
        <taxon>Rhizobium/Agrobacterium group</taxon>
        <taxon>Rhizobium</taxon>
    </lineage>
</organism>
<reference evidence="9 10" key="1">
    <citation type="submission" date="2020-08" db="EMBL/GenBank/DDBJ databases">
        <title>Genomic Encyclopedia of Type Strains, Phase IV (KMG-V): Genome sequencing to study the core and pangenomes of soil and plant-associated prokaryotes.</title>
        <authorList>
            <person name="Whitman W."/>
        </authorList>
    </citation>
    <scope>NUCLEOTIDE SEQUENCE [LARGE SCALE GENOMIC DNA]</scope>
    <source>
        <strain evidence="9 10">SEMIA 4064</strain>
    </source>
</reference>
<keyword evidence="9" id="KW-0762">Sugar transport</keyword>
<dbReference type="GO" id="GO:0005886">
    <property type="term" value="C:plasma membrane"/>
    <property type="evidence" value="ECO:0007669"/>
    <property type="project" value="UniProtKB-SubCell"/>
</dbReference>
<evidence type="ECO:0000313" key="9">
    <source>
        <dbReference type="EMBL" id="MBB5575496.1"/>
    </source>
</evidence>
<dbReference type="PROSITE" id="PS50928">
    <property type="entry name" value="ABC_TM1"/>
    <property type="match status" value="1"/>
</dbReference>
<keyword evidence="5 7" id="KW-1133">Transmembrane helix</keyword>
<feature type="transmembrane region" description="Helical" evidence="7">
    <location>
        <begin position="162"/>
        <end position="187"/>
    </location>
</feature>
<feature type="transmembrane region" description="Helical" evidence="7">
    <location>
        <begin position="272"/>
        <end position="293"/>
    </location>
</feature>
<gene>
    <name evidence="9" type="ORF">GGD50_004131</name>
</gene>
<dbReference type="Gene3D" id="1.10.3720.10">
    <property type="entry name" value="MetI-like"/>
    <property type="match status" value="1"/>
</dbReference>
<evidence type="ECO:0000256" key="3">
    <source>
        <dbReference type="ARBA" id="ARBA00022475"/>
    </source>
</evidence>
<evidence type="ECO:0000256" key="2">
    <source>
        <dbReference type="ARBA" id="ARBA00022448"/>
    </source>
</evidence>
<dbReference type="AlphaFoldDB" id="A0A7W9D328"/>
<keyword evidence="2 7" id="KW-0813">Transport</keyword>
<dbReference type="InterPro" id="IPR000515">
    <property type="entry name" value="MetI-like"/>
</dbReference>
<dbReference type="SUPFAM" id="SSF161098">
    <property type="entry name" value="MetI-like"/>
    <property type="match status" value="1"/>
</dbReference>
<dbReference type="Pfam" id="PF00528">
    <property type="entry name" value="BPD_transp_1"/>
    <property type="match status" value="1"/>
</dbReference>
<feature type="transmembrane region" description="Helical" evidence="7">
    <location>
        <begin position="115"/>
        <end position="136"/>
    </location>
</feature>
<dbReference type="CDD" id="cd06261">
    <property type="entry name" value="TM_PBP2"/>
    <property type="match status" value="1"/>
</dbReference>
<evidence type="ECO:0000256" key="5">
    <source>
        <dbReference type="ARBA" id="ARBA00022989"/>
    </source>
</evidence>
<evidence type="ECO:0000256" key="6">
    <source>
        <dbReference type="ARBA" id="ARBA00023136"/>
    </source>
</evidence>
<dbReference type="PANTHER" id="PTHR30193:SF37">
    <property type="entry name" value="INNER MEMBRANE ABC TRANSPORTER PERMEASE PROTEIN YCJO"/>
    <property type="match status" value="1"/>
</dbReference>
<dbReference type="EMBL" id="JACHBI010000008">
    <property type="protein sequence ID" value="MBB5575496.1"/>
    <property type="molecule type" value="Genomic_DNA"/>
</dbReference>
<dbReference type="InterPro" id="IPR051393">
    <property type="entry name" value="ABC_transporter_permease"/>
</dbReference>
<evidence type="ECO:0000313" key="10">
    <source>
        <dbReference type="Proteomes" id="UP000549882"/>
    </source>
</evidence>
<comment type="caution">
    <text evidence="9">The sequence shown here is derived from an EMBL/GenBank/DDBJ whole genome shotgun (WGS) entry which is preliminary data.</text>
</comment>